<comment type="pathway">
    <text evidence="4 19">Cell wall biogenesis; peptidoglycan biosynthesis.</text>
</comment>
<dbReference type="InterPro" id="IPR036318">
    <property type="entry name" value="FAD-bd_PCMH-like_sf"/>
</dbReference>
<evidence type="ECO:0000256" key="14">
    <source>
        <dbReference type="ARBA" id="ARBA00023002"/>
    </source>
</evidence>
<evidence type="ECO:0000256" key="18">
    <source>
        <dbReference type="ARBA" id="ARBA00048914"/>
    </source>
</evidence>
<dbReference type="InterPro" id="IPR011601">
    <property type="entry name" value="MurB_C"/>
</dbReference>
<dbReference type="EC" id="1.3.1.98" evidence="5 19"/>
<dbReference type="InterPro" id="IPR036635">
    <property type="entry name" value="MurB_C_sf"/>
</dbReference>
<evidence type="ECO:0000256" key="2">
    <source>
        <dbReference type="ARBA" id="ARBA00003921"/>
    </source>
</evidence>
<evidence type="ECO:0000256" key="6">
    <source>
        <dbReference type="ARBA" id="ARBA00015188"/>
    </source>
</evidence>
<dbReference type="Pfam" id="PF02873">
    <property type="entry name" value="MurB_C"/>
    <property type="match status" value="1"/>
</dbReference>
<keyword evidence="10 19" id="KW-0274">FAD</keyword>
<feature type="active site" evidence="19">
    <location>
        <position position="185"/>
    </location>
</feature>
<reference evidence="21 22" key="1">
    <citation type="submission" date="2023-03" db="EMBL/GenBank/DDBJ databases">
        <title>Novel Species.</title>
        <authorList>
            <person name="Ma S."/>
        </authorList>
    </citation>
    <scope>NUCLEOTIDE SEQUENCE [LARGE SCALE GENOMIC DNA]</scope>
    <source>
        <strain evidence="21 22">B11</strain>
    </source>
</reference>
<organism evidence="21 22">
    <name type="scientific">Thermatribacter velox</name>
    <dbReference type="NCBI Taxonomy" id="3039681"/>
    <lineage>
        <taxon>Bacteria</taxon>
        <taxon>Pseudomonadati</taxon>
        <taxon>Atribacterota</taxon>
        <taxon>Atribacteria</taxon>
        <taxon>Atribacterales</taxon>
        <taxon>Thermatribacteraceae</taxon>
        <taxon>Thermatribacter</taxon>
    </lineage>
</organism>
<evidence type="ECO:0000256" key="8">
    <source>
        <dbReference type="ARBA" id="ARBA00022618"/>
    </source>
</evidence>
<dbReference type="Pfam" id="PF01565">
    <property type="entry name" value="FAD_binding_4"/>
    <property type="match status" value="1"/>
</dbReference>
<keyword evidence="14 19" id="KW-0560">Oxidoreductase</keyword>
<evidence type="ECO:0000256" key="1">
    <source>
        <dbReference type="ARBA" id="ARBA00001974"/>
    </source>
</evidence>
<evidence type="ECO:0000256" key="5">
    <source>
        <dbReference type="ARBA" id="ARBA00012518"/>
    </source>
</evidence>
<keyword evidence="16 19" id="KW-0961">Cell wall biogenesis/degradation</keyword>
<accession>A0ABZ2Y8G7</accession>
<dbReference type="PROSITE" id="PS51387">
    <property type="entry name" value="FAD_PCMH"/>
    <property type="match status" value="1"/>
</dbReference>
<dbReference type="PANTHER" id="PTHR21071:SF4">
    <property type="entry name" value="UDP-N-ACETYLENOLPYRUVOYLGLUCOSAMINE REDUCTASE"/>
    <property type="match status" value="1"/>
</dbReference>
<evidence type="ECO:0000256" key="3">
    <source>
        <dbReference type="ARBA" id="ARBA00004496"/>
    </source>
</evidence>
<evidence type="ECO:0000256" key="13">
    <source>
        <dbReference type="ARBA" id="ARBA00022984"/>
    </source>
</evidence>
<dbReference type="SUPFAM" id="SSF56194">
    <property type="entry name" value="Uridine diphospho-N-Acetylenolpyruvylglucosamine reductase, MurB, C-terminal domain"/>
    <property type="match status" value="1"/>
</dbReference>
<keyword evidence="8 19" id="KW-0132">Cell division</keyword>
<dbReference type="InterPro" id="IPR016166">
    <property type="entry name" value="FAD-bd_PCMH"/>
</dbReference>
<dbReference type="SUPFAM" id="SSF56176">
    <property type="entry name" value="FAD-binding/transporter-associated domain-like"/>
    <property type="match status" value="1"/>
</dbReference>
<evidence type="ECO:0000256" key="12">
    <source>
        <dbReference type="ARBA" id="ARBA00022960"/>
    </source>
</evidence>
<comment type="similarity">
    <text evidence="19">Belongs to the MurB family.</text>
</comment>
<comment type="catalytic activity">
    <reaction evidence="18 19">
        <text>UDP-N-acetyl-alpha-D-muramate + NADP(+) = UDP-N-acetyl-3-O-(1-carboxyvinyl)-alpha-D-glucosamine + NADPH + H(+)</text>
        <dbReference type="Rhea" id="RHEA:12248"/>
        <dbReference type="ChEBI" id="CHEBI:15378"/>
        <dbReference type="ChEBI" id="CHEBI:57783"/>
        <dbReference type="ChEBI" id="CHEBI:58349"/>
        <dbReference type="ChEBI" id="CHEBI:68483"/>
        <dbReference type="ChEBI" id="CHEBI:70757"/>
        <dbReference type="EC" id="1.3.1.98"/>
    </reaction>
</comment>
<dbReference type="Gene3D" id="3.30.465.10">
    <property type="match status" value="1"/>
</dbReference>
<dbReference type="NCBIfam" id="TIGR00179">
    <property type="entry name" value="murB"/>
    <property type="match status" value="1"/>
</dbReference>
<comment type="function">
    <text evidence="2 19">Cell wall formation.</text>
</comment>
<dbReference type="PANTHER" id="PTHR21071">
    <property type="entry name" value="UDP-N-ACETYLENOLPYRUVOYLGLUCOSAMINE REDUCTASE"/>
    <property type="match status" value="1"/>
</dbReference>
<evidence type="ECO:0000256" key="17">
    <source>
        <dbReference type="ARBA" id="ARBA00031026"/>
    </source>
</evidence>
<evidence type="ECO:0000256" key="9">
    <source>
        <dbReference type="ARBA" id="ARBA00022630"/>
    </source>
</evidence>
<evidence type="ECO:0000256" key="11">
    <source>
        <dbReference type="ARBA" id="ARBA00022857"/>
    </source>
</evidence>
<evidence type="ECO:0000313" key="22">
    <source>
        <dbReference type="Proteomes" id="UP001461341"/>
    </source>
</evidence>
<dbReference type="Gene3D" id="3.90.78.10">
    <property type="entry name" value="UDP-N-acetylenolpyruvoylglucosamine reductase, C-terminal domain"/>
    <property type="match status" value="1"/>
</dbReference>
<evidence type="ECO:0000256" key="10">
    <source>
        <dbReference type="ARBA" id="ARBA00022827"/>
    </source>
</evidence>
<proteinExistence type="inferred from homology"/>
<dbReference type="NCBIfam" id="NF010480">
    <property type="entry name" value="PRK13905.1"/>
    <property type="match status" value="1"/>
</dbReference>
<keyword evidence="12 19" id="KW-0133">Cell shape</keyword>
<dbReference type="Proteomes" id="UP001461341">
    <property type="component" value="Chromosome"/>
</dbReference>
<evidence type="ECO:0000256" key="15">
    <source>
        <dbReference type="ARBA" id="ARBA00023306"/>
    </source>
</evidence>
<keyword evidence="22" id="KW-1185">Reference proteome</keyword>
<keyword evidence="15 19" id="KW-0131">Cell cycle</keyword>
<keyword evidence="9 19" id="KW-0285">Flavoprotein</keyword>
<dbReference type="RefSeq" id="WP_369017318.1">
    <property type="nucleotide sequence ID" value="NZ_CP121689.1"/>
</dbReference>
<dbReference type="GO" id="GO:0008762">
    <property type="term" value="F:UDP-N-acetylmuramate dehydrogenase activity"/>
    <property type="evidence" value="ECO:0007669"/>
    <property type="project" value="UniProtKB-EC"/>
</dbReference>
<dbReference type="InterPro" id="IPR016169">
    <property type="entry name" value="FAD-bd_PCMH_sub2"/>
</dbReference>
<comment type="subcellular location">
    <subcellularLocation>
        <location evidence="3 19">Cytoplasm</location>
    </subcellularLocation>
</comment>
<evidence type="ECO:0000259" key="20">
    <source>
        <dbReference type="PROSITE" id="PS51387"/>
    </source>
</evidence>
<keyword evidence="7 19" id="KW-0963">Cytoplasm</keyword>
<dbReference type="InterPro" id="IPR006094">
    <property type="entry name" value="Oxid_FAD_bind_N"/>
</dbReference>
<dbReference type="Gene3D" id="3.30.43.10">
    <property type="entry name" value="Uridine Diphospho-n-acetylenolpyruvylglucosamine Reductase, domain 2"/>
    <property type="match status" value="1"/>
</dbReference>
<feature type="active site" evidence="19">
    <location>
        <position position="304"/>
    </location>
</feature>
<comment type="cofactor">
    <cofactor evidence="1 19">
        <name>FAD</name>
        <dbReference type="ChEBI" id="CHEBI:57692"/>
    </cofactor>
</comment>
<evidence type="ECO:0000313" key="21">
    <source>
        <dbReference type="EMBL" id="WZL75172.1"/>
    </source>
</evidence>
<evidence type="ECO:0000256" key="16">
    <source>
        <dbReference type="ARBA" id="ARBA00023316"/>
    </source>
</evidence>
<evidence type="ECO:0000256" key="7">
    <source>
        <dbReference type="ARBA" id="ARBA00022490"/>
    </source>
</evidence>
<dbReference type="InterPro" id="IPR003170">
    <property type="entry name" value="MurB"/>
</dbReference>
<dbReference type="EMBL" id="CP121689">
    <property type="protein sequence ID" value="WZL75172.1"/>
    <property type="molecule type" value="Genomic_DNA"/>
</dbReference>
<dbReference type="HAMAP" id="MF_00037">
    <property type="entry name" value="MurB"/>
    <property type="match status" value="1"/>
</dbReference>
<name>A0ABZ2Y8G7_9BACT</name>
<keyword evidence="11 19" id="KW-0521">NADP</keyword>
<sequence>MEDSYCHVQRKWQNVARELRRNQVEIIENPLLAHYTTWKVGGKALAIIKPANLSQLVRCLRLLNEEELSWRVIGNGSNILPRDQGFNGVIIKLDGEFTGIKRSASSFVECGGGVLLKQLINFSIRESLTGSEFLVGIPGTVGGAIINNAGCFGREVAELLDSLVIVNRDGEVLKVNREEVDFGYRYCSLQGKAIIAGVVLNLSPGEREAIKDRIRTYFLKRKETQPIEFPSAGSVFKNPRNGYAALLIEKHGLKGLRLGWAQISRKHANFVVNLGGATASQIRYLIEWVQKEIYLRENLFLEREVELWD</sequence>
<gene>
    <name evidence="19 21" type="primary">murB</name>
    <name evidence="21" type="ORF">QBE54_06095</name>
</gene>
<evidence type="ECO:0000256" key="19">
    <source>
        <dbReference type="HAMAP-Rule" id="MF_00037"/>
    </source>
</evidence>
<feature type="active site" description="Proton donor" evidence="19">
    <location>
        <position position="234"/>
    </location>
</feature>
<feature type="domain" description="FAD-binding PCMH-type" evidence="20">
    <location>
        <begin position="40"/>
        <end position="205"/>
    </location>
</feature>
<dbReference type="InterPro" id="IPR016167">
    <property type="entry name" value="FAD-bd_PCMH_sub1"/>
</dbReference>
<keyword evidence="13 19" id="KW-0573">Peptidoglycan synthesis</keyword>
<evidence type="ECO:0000256" key="4">
    <source>
        <dbReference type="ARBA" id="ARBA00004752"/>
    </source>
</evidence>
<protein>
    <recommendedName>
        <fullName evidence="6 19">UDP-N-acetylenolpyruvoylglucosamine reductase</fullName>
        <ecNumber evidence="5 19">1.3.1.98</ecNumber>
    </recommendedName>
    <alternativeName>
        <fullName evidence="17 19">UDP-N-acetylmuramate dehydrogenase</fullName>
    </alternativeName>
</protein>